<protein>
    <submittedName>
        <fullName evidence="1">Crotonobetainyl-CoA:carnitine CoA-transferase CaiB-like acyl-CoA transferase</fullName>
    </submittedName>
</protein>
<dbReference type="Gene3D" id="3.40.50.10540">
    <property type="entry name" value="Crotonobetainyl-coa:carnitine coa-transferase, domain 1"/>
    <property type="match status" value="1"/>
</dbReference>
<keyword evidence="2" id="KW-1185">Reference proteome</keyword>
<evidence type="ECO:0000313" key="1">
    <source>
        <dbReference type="EMBL" id="MBB4799918.1"/>
    </source>
</evidence>
<evidence type="ECO:0000313" key="2">
    <source>
        <dbReference type="Proteomes" id="UP000539957"/>
    </source>
</evidence>
<dbReference type="Pfam" id="PF02515">
    <property type="entry name" value="CoA_transf_3"/>
    <property type="match status" value="1"/>
</dbReference>
<dbReference type="SUPFAM" id="SSF89796">
    <property type="entry name" value="CoA-transferase family III (CaiB/BaiF)"/>
    <property type="match status" value="1"/>
</dbReference>
<dbReference type="InterPro" id="IPR044855">
    <property type="entry name" value="CoA-Trfase_III_dom3_sf"/>
</dbReference>
<reference evidence="1 2" key="1">
    <citation type="submission" date="2020-08" db="EMBL/GenBank/DDBJ databases">
        <title>Functional genomics of gut bacteria from endangered species of beetles.</title>
        <authorList>
            <person name="Carlos-Shanley C."/>
        </authorList>
    </citation>
    <scope>NUCLEOTIDE SEQUENCE [LARGE SCALE GENOMIC DNA]</scope>
    <source>
        <strain evidence="1 2">S00123</strain>
    </source>
</reference>
<sequence length="370" mass="39687">MKLEGVKVLDLSLFLPGPMLTLMMADHGADVIKIEPPGEGEPTRHIGYAKNGASVWFRNTHRGKRAVQLDMKSAEGLAFFMRLAAEADVIVEAFRPGVADRLGVGYQAVRAINPGVVYCAVSAFGQDGPYRDRPAHDVSVQALAGVVSLNEGQDGKPAMPHMPVADALSSLTALSGVLMALLRRQTTGEGDYLDVSMYDSTLAWTPNVTGKVFATGEANSPKDERSWGGAAMYNLYECADGQWITLGGSELKFARNLLTALERPDLIAVAAEAPGPKQAPLRDFLAATFRQKPRAEWEIWFAGLDVCFAPVRTLKEAFDDPATEARGMMARDAEGSEIVGTPIRFLREPAQIDPSLPAAGGAADASAGWR</sequence>
<dbReference type="AlphaFoldDB" id="A0A7W7IT98"/>
<dbReference type="GO" id="GO:0016740">
    <property type="term" value="F:transferase activity"/>
    <property type="evidence" value="ECO:0007669"/>
    <property type="project" value="UniProtKB-KW"/>
</dbReference>
<dbReference type="RefSeq" id="WP_184274044.1">
    <property type="nucleotide sequence ID" value="NZ_JACHKY010000011.1"/>
</dbReference>
<name>A0A7W7IT98_9CAUL</name>
<dbReference type="EMBL" id="JACHKY010000011">
    <property type="protein sequence ID" value="MBB4799918.1"/>
    <property type="molecule type" value="Genomic_DNA"/>
</dbReference>
<organism evidence="1 2">
    <name type="scientific">Brevundimonas bullata</name>
    <dbReference type="NCBI Taxonomy" id="13160"/>
    <lineage>
        <taxon>Bacteria</taxon>
        <taxon>Pseudomonadati</taxon>
        <taxon>Pseudomonadota</taxon>
        <taxon>Alphaproteobacteria</taxon>
        <taxon>Caulobacterales</taxon>
        <taxon>Caulobacteraceae</taxon>
        <taxon>Brevundimonas</taxon>
    </lineage>
</organism>
<dbReference type="PANTHER" id="PTHR48228:SF5">
    <property type="entry name" value="ALPHA-METHYLACYL-COA RACEMASE"/>
    <property type="match status" value="1"/>
</dbReference>
<accession>A0A7W7IT98</accession>
<keyword evidence="1" id="KW-0808">Transferase</keyword>
<comment type="caution">
    <text evidence="1">The sequence shown here is derived from an EMBL/GenBank/DDBJ whole genome shotgun (WGS) entry which is preliminary data.</text>
</comment>
<dbReference type="Proteomes" id="UP000539957">
    <property type="component" value="Unassembled WGS sequence"/>
</dbReference>
<dbReference type="PANTHER" id="PTHR48228">
    <property type="entry name" value="SUCCINYL-COA--D-CITRAMALATE COA-TRANSFERASE"/>
    <property type="match status" value="1"/>
</dbReference>
<proteinExistence type="predicted"/>
<dbReference type="Gene3D" id="3.30.1540.10">
    <property type="entry name" value="formyl-coa transferase, domain 3"/>
    <property type="match status" value="1"/>
</dbReference>
<dbReference type="InterPro" id="IPR023606">
    <property type="entry name" value="CoA-Trfase_III_dom_1_sf"/>
</dbReference>
<gene>
    <name evidence="1" type="ORF">HNP32_003687</name>
</gene>
<dbReference type="InterPro" id="IPR003673">
    <property type="entry name" value="CoA-Trfase_fam_III"/>
</dbReference>
<dbReference type="InterPro" id="IPR050509">
    <property type="entry name" value="CoA-transferase_III"/>
</dbReference>